<feature type="compositionally biased region" description="Polar residues" evidence="1">
    <location>
        <begin position="261"/>
        <end position="277"/>
    </location>
</feature>
<dbReference type="EMBL" id="JAEOAQ010000003">
    <property type="protein sequence ID" value="KAG5419468.1"/>
    <property type="molecule type" value="Genomic_DNA"/>
</dbReference>
<proteinExistence type="predicted"/>
<dbReference type="OrthoDB" id="4025417at2759"/>
<evidence type="ECO:0000313" key="2">
    <source>
        <dbReference type="EMBL" id="KAG5419468.1"/>
    </source>
</evidence>
<dbReference type="GeneID" id="93651864"/>
<comment type="caution">
    <text evidence="2">The sequence shown here is derived from an EMBL/GenBank/DDBJ whole genome shotgun (WGS) entry which is preliminary data.</text>
</comment>
<keyword evidence="3" id="KW-1185">Reference proteome</keyword>
<feature type="compositionally biased region" description="Basic and acidic residues" evidence="1">
    <location>
        <begin position="79"/>
        <end position="95"/>
    </location>
</feature>
<feature type="compositionally biased region" description="Basic residues" evidence="1">
    <location>
        <begin position="62"/>
        <end position="78"/>
    </location>
</feature>
<feature type="region of interest" description="Disordered" evidence="1">
    <location>
        <begin position="55"/>
        <end position="116"/>
    </location>
</feature>
<feature type="compositionally biased region" description="Polar residues" evidence="1">
    <location>
        <begin position="1"/>
        <end position="17"/>
    </location>
</feature>
<evidence type="ECO:0000256" key="1">
    <source>
        <dbReference type="SAM" id="MobiDB-lite"/>
    </source>
</evidence>
<feature type="region of interest" description="Disordered" evidence="1">
    <location>
        <begin position="1"/>
        <end position="21"/>
    </location>
</feature>
<gene>
    <name evidence="2" type="ORF">I9W82_003235</name>
</gene>
<dbReference type="AlphaFoldDB" id="A0A8H8DAN5"/>
<evidence type="ECO:0000313" key="3">
    <source>
        <dbReference type="Proteomes" id="UP000669133"/>
    </source>
</evidence>
<accession>A0A8H8DAN5</accession>
<reference evidence="2 3" key="1">
    <citation type="submission" date="2020-12" db="EMBL/GenBank/DDBJ databases">
        <title>Effect of drift, selection, and recombination on the evolution of hybrid genomes in Candida yeast pathogens.</title>
        <authorList>
            <person name="Mixao V."/>
            <person name="Ksiezopolska E."/>
            <person name="Saus E."/>
            <person name="Boekhout T."/>
            <person name="Gacser A."/>
            <person name="Gabaldon T."/>
        </authorList>
    </citation>
    <scope>NUCLEOTIDE SEQUENCE [LARGE SCALE GENOMIC DNA]</scope>
    <source>
        <strain evidence="2 3">BP57</strain>
    </source>
</reference>
<organism evidence="2 3">
    <name type="scientific">Candida metapsilosis</name>
    <dbReference type="NCBI Taxonomy" id="273372"/>
    <lineage>
        <taxon>Eukaryota</taxon>
        <taxon>Fungi</taxon>
        <taxon>Dikarya</taxon>
        <taxon>Ascomycota</taxon>
        <taxon>Saccharomycotina</taxon>
        <taxon>Pichiomycetes</taxon>
        <taxon>Debaryomycetaceae</taxon>
        <taxon>Candida/Lodderomyces clade</taxon>
        <taxon>Candida</taxon>
    </lineage>
</organism>
<dbReference type="Proteomes" id="UP000669133">
    <property type="component" value="Unassembled WGS sequence"/>
</dbReference>
<dbReference type="RefSeq" id="XP_067548584.1">
    <property type="nucleotide sequence ID" value="XM_067692179.1"/>
</dbReference>
<name>A0A8H8DAN5_9ASCO</name>
<sequence>MSHTFTHCTATPPTMSTLEPPATQLEPKFTIMDLPPLESTARALRIFSNDEACEWQKNPSSKQHHDRNHDEHHHHHHHHYDDFHHHDHNDRESHLYHRRERQRHRTKSSTSNLKNKVLPTRPISRGLFKGYNDMRRFNCFSKQCNLNLDAFRNCSYCRHIPYISSPLKDIEYMQKEDSFYVSDERVVAQSDENGPWVDSNIKFDNENEKYDAFNDYLCRWKQQQTISKIRLPPQGSGFIVPRDKTKSQQQQPHPFLESHPSRSISNTLEVTSGNTRRTSLEQHPNKIFTTICANHTNNDKEDSSHSNKSYGMIDLLKSSDFQLKQKFIDIRNKSGRKVTKTQRSSSAPASDSSI</sequence>
<feature type="region of interest" description="Disordered" evidence="1">
    <location>
        <begin position="330"/>
        <end position="354"/>
    </location>
</feature>
<protein>
    <submittedName>
        <fullName evidence="2">Uncharacterized protein</fullName>
    </submittedName>
</protein>
<feature type="region of interest" description="Disordered" evidence="1">
    <location>
        <begin position="232"/>
        <end position="283"/>
    </location>
</feature>
<feature type="compositionally biased region" description="Low complexity" evidence="1">
    <location>
        <begin position="344"/>
        <end position="354"/>
    </location>
</feature>
<feature type="compositionally biased region" description="Basic residues" evidence="1">
    <location>
        <begin position="96"/>
        <end position="107"/>
    </location>
</feature>